<evidence type="ECO:0000313" key="2">
    <source>
        <dbReference type="EMBL" id="KAJ7377112.1"/>
    </source>
</evidence>
<dbReference type="AlphaFoldDB" id="A0A9X0CV28"/>
<feature type="region of interest" description="Disordered" evidence="1">
    <location>
        <begin position="1"/>
        <end position="149"/>
    </location>
</feature>
<feature type="compositionally biased region" description="Basic and acidic residues" evidence="1">
    <location>
        <begin position="184"/>
        <end position="201"/>
    </location>
</feature>
<organism evidence="2 3">
    <name type="scientific">Desmophyllum pertusum</name>
    <dbReference type="NCBI Taxonomy" id="174260"/>
    <lineage>
        <taxon>Eukaryota</taxon>
        <taxon>Metazoa</taxon>
        <taxon>Cnidaria</taxon>
        <taxon>Anthozoa</taxon>
        <taxon>Hexacorallia</taxon>
        <taxon>Scleractinia</taxon>
        <taxon>Caryophylliina</taxon>
        <taxon>Caryophylliidae</taxon>
        <taxon>Desmophyllum</taxon>
    </lineage>
</organism>
<keyword evidence="3" id="KW-1185">Reference proteome</keyword>
<sequence length="310" mass="34617">MKDIITESKSKRAVTPDTDDYTGTDQARMTRAQASKIKEKIDSPNKHAATADADDADDSAGVKTKEKIVSPNKHAATADEDSADTDQGKMTKTQAKVMEKIDSKSKHGTTDDCVGTGKDDNEIVSDSTDDEDVAEENRISSSQKTVQRRKTRHEMLTNEQEKMSDFEGEVVFKEDLKSPSAKKVYSDEDKRPIAKRSRMDLESSSDHVNAAAEEGKEGALAFFNYYQALQSYIQRNSDLTVPQFIHSLLVNSGYLDDAENYFKNGTGKEQWALKEDKILRSKNKEEISSLAKKRGLHAVIERMNFMDGIN</sequence>
<reference evidence="2" key="1">
    <citation type="submission" date="2023-01" db="EMBL/GenBank/DDBJ databases">
        <title>Genome assembly of the deep-sea coral Lophelia pertusa.</title>
        <authorList>
            <person name="Herrera S."/>
            <person name="Cordes E."/>
        </authorList>
    </citation>
    <scope>NUCLEOTIDE SEQUENCE</scope>
    <source>
        <strain evidence="2">USNM1676648</strain>
        <tissue evidence="2">Polyp</tissue>
    </source>
</reference>
<dbReference type="Proteomes" id="UP001163046">
    <property type="component" value="Unassembled WGS sequence"/>
</dbReference>
<feature type="compositionally biased region" description="Basic and acidic residues" evidence="1">
    <location>
        <begin position="36"/>
        <end position="45"/>
    </location>
</feature>
<gene>
    <name evidence="2" type="ORF">OS493_030707</name>
</gene>
<feature type="region of interest" description="Disordered" evidence="1">
    <location>
        <begin position="181"/>
        <end position="201"/>
    </location>
</feature>
<dbReference type="OrthoDB" id="5981503at2759"/>
<feature type="compositionally biased region" description="Basic and acidic residues" evidence="1">
    <location>
        <begin position="97"/>
        <end position="110"/>
    </location>
</feature>
<accession>A0A9X0CV28</accession>
<dbReference type="EMBL" id="MU826383">
    <property type="protein sequence ID" value="KAJ7377112.1"/>
    <property type="molecule type" value="Genomic_DNA"/>
</dbReference>
<feature type="compositionally biased region" description="Basic and acidic residues" evidence="1">
    <location>
        <begin position="1"/>
        <end position="10"/>
    </location>
</feature>
<name>A0A9X0CV28_9CNID</name>
<evidence type="ECO:0000313" key="3">
    <source>
        <dbReference type="Proteomes" id="UP001163046"/>
    </source>
</evidence>
<protein>
    <submittedName>
        <fullName evidence="2">Uncharacterized protein</fullName>
    </submittedName>
</protein>
<evidence type="ECO:0000256" key="1">
    <source>
        <dbReference type="SAM" id="MobiDB-lite"/>
    </source>
</evidence>
<comment type="caution">
    <text evidence="2">The sequence shown here is derived from an EMBL/GenBank/DDBJ whole genome shotgun (WGS) entry which is preliminary data.</text>
</comment>
<proteinExistence type="predicted"/>